<dbReference type="InterPro" id="IPR005325">
    <property type="entry name" value="DUF308_memb"/>
</dbReference>
<keyword evidence="1" id="KW-0812">Transmembrane</keyword>
<protein>
    <submittedName>
        <fullName evidence="2">Uncharacterized membrane protein HdeD (DUF308 family)</fullName>
    </submittedName>
</protein>
<accession>A0A7X5VDL3</accession>
<gene>
    <name evidence="2" type="ORF">BJY22_005007</name>
</gene>
<dbReference type="InterPro" id="IPR052712">
    <property type="entry name" value="Acid_resist_chaperone_HdeD"/>
</dbReference>
<dbReference type="AlphaFoldDB" id="A0A7X5VDL3"/>
<dbReference type="PANTHER" id="PTHR34989:SF1">
    <property type="entry name" value="PROTEIN HDED"/>
    <property type="match status" value="1"/>
</dbReference>
<sequence length="190" mass="19829">MNTDAGWKVLVARGVIGVVFGILAVVWPVSTVTALMVLWGIWALVEGISCLVQATRPETTGHRLGSVVLGVVGLVAAFFAIFSPQVTAETLTWIVGIWLVIRGLFEVVGAFSNSLLAPRWLILLSAALSILLGVFFVANPGRGAVGIAVLLGIIALAWGIVFVAAGLLIRRDLATPARTEPGHTAPPTSG</sequence>
<evidence type="ECO:0000313" key="2">
    <source>
        <dbReference type="EMBL" id="NIK59290.1"/>
    </source>
</evidence>
<dbReference type="RefSeq" id="WP_167210819.1">
    <property type="nucleotide sequence ID" value="NZ_JAASRO010000001.1"/>
</dbReference>
<dbReference type="PANTHER" id="PTHR34989">
    <property type="entry name" value="PROTEIN HDED"/>
    <property type="match status" value="1"/>
</dbReference>
<dbReference type="GO" id="GO:0005886">
    <property type="term" value="C:plasma membrane"/>
    <property type="evidence" value="ECO:0007669"/>
    <property type="project" value="TreeGrafter"/>
</dbReference>
<feature type="transmembrane region" description="Helical" evidence="1">
    <location>
        <begin position="144"/>
        <end position="169"/>
    </location>
</feature>
<feature type="transmembrane region" description="Helical" evidence="1">
    <location>
        <begin position="64"/>
        <end position="84"/>
    </location>
</feature>
<dbReference type="Pfam" id="PF03729">
    <property type="entry name" value="DUF308"/>
    <property type="match status" value="1"/>
</dbReference>
<feature type="transmembrane region" description="Helical" evidence="1">
    <location>
        <begin position="90"/>
        <end position="108"/>
    </location>
</feature>
<dbReference type="EMBL" id="JAASRO010000001">
    <property type="protein sequence ID" value="NIK59290.1"/>
    <property type="molecule type" value="Genomic_DNA"/>
</dbReference>
<keyword evidence="1" id="KW-1133">Transmembrane helix</keyword>
<dbReference type="Proteomes" id="UP000555407">
    <property type="component" value="Unassembled WGS sequence"/>
</dbReference>
<evidence type="ECO:0000313" key="3">
    <source>
        <dbReference type="Proteomes" id="UP000555407"/>
    </source>
</evidence>
<keyword evidence="3" id="KW-1185">Reference proteome</keyword>
<organism evidence="2 3">
    <name type="scientific">Kribbella shirazensis</name>
    <dbReference type="NCBI Taxonomy" id="1105143"/>
    <lineage>
        <taxon>Bacteria</taxon>
        <taxon>Bacillati</taxon>
        <taxon>Actinomycetota</taxon>
        <taxon>Actinomycetes</taxon>
        <taxon>Propionibacteriales</taxon>
        <taxon>Kribbellaceae</taxon>
        <taxon>Kribbella</taxon>
    </lineage>
</organism>
<keyword evidence="1" id="KW-0472">Membrane</keyword>
<feature type="transmembrane region" description="Helical" evidence="1">
    <location>
        <begin position="120"/>
        <end position="138"/>
    </location>
</feature>
<name>A0A7X5VDL3_9ACTN</name>
<feature type="transmembrane region" description="Helical" evidence="1">
    <location>
        <begin position="7"/>
        <end position="27"/>
    </location>
</feature>
<evidence type="ECO:0000256" key="1">
    <source>
        <dbReference type="SAM" id="Phobius"/>
    </source>
</evidence>
<proteinExistence type="predicted"/>
<feature type="transmembrane region" description="Helical" evidence="1">
    <location>
        <begin position="33"/>
        <end position="52"/>
    </location>
</feature>
<reference evidence="2 3" key="1">
    <citation type="submission" date="2020-03" db="EMBL/GenBank/DDBJ databases">
        <title>Sequencing the genomes of 1000 actinobacteria strains.</title>
        <authorList>
            <person name="Klenk H.-P."/>
        </authorList>
    </citation>
    <scope>NUCLEOTIDE SEQUENCE [LARGE SCALE GENOMIC DNA]</scope>
    <source>
        <strain evidence="2 3">DSM 45490</strain>
    </source>
</reference>
<comment type="caution">
    <text evidence="2">The sequence shown here is derived from an EMBL/GenBank/DDBJ whole genome shotgun (WGS) entry which is preliminary data.</text>
</comment>